<evidence type="ECO:0000313" key="4">
    <source>
        <dbReference type="EMBL" id="CAL4760818.1"/>
    </source>
</evidence>
<feature type="region of interest" description="Disordered" evidence="1">
    <location>
        <begin position="138"/>
        <end position="164"/>
    </location>
</feature>
<accession>A0A9P1FEW2</accession>
<feature type="compositionally biased region" description="Pro residues" evidence="1">
    <location>
        <begin position="395"/>
        <end position="406"/>
    </location>
</feature>
<feature type="region of interest" description="Disordered" evidence="1">
    <location>
        <begin position="1030"/>
        <end position="1049"/>
    </location>
</feature>
<feature type="region of interest" description="Disordered" evidence="1">
    <location>
        <begin position="791"/>
        <end position="835"/>
    </location>
</feature>
<evidence type="ECO:0000256" key="1">
    <source>
        <dbReference type="SAM" id="MobiDB-lite"/>
    </source>
</evidence>
<dbReference type="GO" id="GO:0003676">
    <property type="term" value="F:nucleic acid binding"/>
    <property type="evidence" value="ECO:0007669"/>
    <property type="project" value="InterPro"/>
</dbReference>
<dbReference type="Gene3D" id="2.40.50.140">
    <property type="entry name" value="Nucleic acid-binding proteins"/>
    <property type="match status" value="1"/>
</dbReference>
<dbReference type="OrthoDB" id="443330at2759"/>
<dbReference type="EMBL" id="CAMXCT030000080">
    <property type="protein sequence ID" value="CAL4760818.1"/>
    <property type="molecule type" value="Genomic_DNA"/>
</dbReference>
<dbReference type="EMBL" id="CAMXCT010000080">
    <property type="protein sequence ID" value="CAI3973506.1"/>
    <property type="molecule type" value="Genomic_DNA"/>
</dbReference>
<dbReference type="PANTHER" id="PTHR48125">
    <property type="entry name" value="LP07818P1"/>
    <property type="match status" value="1"/>
</dbReference>
<reference evidence="4 5" key="2">
    <citation type="submission" date="2024-05" db="EMBL/GenBank/DDBJ databases">
        <authorList>
            <person name="Chen Y."/>
            <person name="Shah S."/>
            <person name="Dougan E. K."/>
            <person name="Thang M."/>
            <person name="Chan C."/>
        </authorList>
    </citation>
    <scope>NUCLEOTIDE SEQUENCE [LARGE SCALE GENOMIC DNA]</scope>
</reference>
<dbReference type="AlphaFoldDB" id="A0A9P1FEW2"/>
<dbReference type="InterPro" id="IPR012340">
    <property type="entry name" value="NA-bd_OB-fold"/>
</dbReference>
<evidence type="ECO:0000313" key="3">
    <source>
        <dbReference type="EMBL" id="CAI3973506.1"/>
    </source>
</evidence>
<gene>
    <name evidence="3" type="ORF">C1SCF055_LOCUS2011</name>
</gene>
<sequence length="1145" mass="123891">MSDDAEPAADTEAMRVVRMVSKAEQTIGGSNGLEPTAAPADMVPSDNGTAEASKSGPPAPAPVVQSGPSAEKIKAIEELKAAIKAAAAKPKAKKPETEELVGLCQCVKNLAGSSEIFAKVKEILPKIGESHLVPLMGIKRAPPRPQRPAPVEAKPKASSSQRVMGRVKSYNTRKGFGFIMVPEFPRDVFVYNSHLIGRIGLLAGEAVVFDLVVEGGRPQARNVKVTGDAPAEQENSAENLATIKKVIADQMPHLQPAPGGGQSMRDYTLAMAAAAAEVPTTLPGARASKSPEDLLQEQIRKAQSEASTRQTARKPEMEMPSEPWEGNIPRGSKVRVVEFPAPDINGCTGTVKGYDSTSGRYQVEVESLGGEIVPMSLREEYMQVLESPAVQAPAPTVPIQPPPPLPGGSNSQGLQKSAADALRRFGLGGYGPQQGQGQQGGNWMGNQQMQGASLQETAARQLQAMQQQQQRQQMAQAQQQGMPNMGKGMGMMRPDASGMPGIMGAGGQFGPPGGPGANPQPGAPGPNPQQVRPPMDMMRGPNKLGPEMGNQPSQMQMQPPPMPQQQAAQQMQAQQRPMQGQMLQPDDMQQQQQQQQQQQMLMRQQQMQQMQQQQQQQQQLQQQGRPDVDRRPPGPPGPAGPQGPPGPPPMPAMPKQSRAPQPPPKPAPRKQTELSPGSTAPEGRPGQIWVVMKSPHFSHVIVRASQEVTSRELRRVLPGEAVTQRDMTETLPNGLVRMPAQSLGHRGPTVAQTSKTQQFEEFSRHIVAQSCLLPPPPPGDRKATNIGVGLRSRKAGAEGEDDNLTTQRPDWKAEKKQGKDKSKNGDAHQRKRPFDDGSKEAFLEVLLYIFRTADGNAETLLIVRERLLEGAEVPDQMKGLRSIIVPNLGDRKGGREHRKHRERERPQAQEAEDEDERYDDPPVPQSRSASKEEVSTRVRPAVERPKPPTQGPKVQCVNKPLKLVGVDRSRLVTEKARGTAFQGYLDLSGEHAECLSTCNSATEEPVAILVLEMDNVFSFFMEKAVTVQVSKRARPQGTQSSHGRSLSMGRLTDASGRLADVEASPSARSDATSGLAGSGSNLARERAISQSFRVEDHRVARLRGLLREALRLCPDDGAREHLLAAQAQIEEYAQQEVEEDSGPLS</sequence>
<keyword evidence="5" id="KW-1185">Reference proteome</keyword>
<feature type="region of interest" description="Disordered" evidence="1">
    <location>
        <begin position="1058"/>
        <end position="1080"/>
    </location>
</feature>
<feature type="compositionally biased region" description="Low complexity" evidence="1">
    <location>
        <begin position="564"/>
        <end position="625"/>
    </location>
</feature>
<dbReference type="SMART" id="SM00357">
    <property type="entry name" value="CSP"/>
    <property type="match status" value="1"/>
</dbReference>
<name>A0A9P1FEW2_9DINO</name>
<dbReference type="PROSITE" id="PS51857">
    <property type="entry name" value="CSD_2"/>
    <property type="match status" value="1"/>
</dbReference>
<dbReference type="InterPro" id="IPR002059">
    <property type="entry name" value="CSP_DNA-bd"/>
</dbReference>
<reference evidence="3" key="1">
    <citation type="submission" date="2022-10" db="EMBL/GenBank/DDBJ databases">
        <authorList>
            <person name="Chen Y."/>
            <person name="Dougan E. K."/>
            <person name="Chan C."/>
            <person name="Rhodes N."/>
            <person name="Thang M."/>
        </authorList>
    </citation>
    <scope>NUCLEOTIDE SEQUENCE</scope>
</reference>
<feature type="region of interest" description="Disordered" evidence="1">
    <location>
        <begin position="299"/>
        <end position="329"/>
    </location>
</feature>
<feature type="compositionally biased region" description="Pro residues" evidence="1">
    <location>
        <begin position="633"/>
        <end position="652"/>
    </location>
</feature>
<dbReference type="SUPFAM" id="SSF50249">
    <property type="entry name" value="Nucleic acid-binding proteins"/>
    <property type="match status" value="1"/>
</dbReference>
<dbReference type="PANTHER" id="PTHR48125:SF12">
    <property type="entry name" value="AT HOOK TRANSCRIPTION FACTOR FAMILY-RELATED"/>
    <property type="match status" value="1"/>
</dbReference>
<feature type="compositionally biased region" description="Gly residues" evidence="1">
    <location>
        <begin position="501"/>
        <end position="511"/>
    </location>
</feature>
<dbReference type="Pfam" id="PF00313">
    <property type="entry name" value="CSD"/>
    <property type="match status" value="1"/>
</dbReference>
<feature type="region of interest" description="Disordered" evidence="1">
    <location>
        <begin position="20"/>
        <end position="69"/>
    </location>
</feature>
<protein>
    <submittedName>
        <fullName evidence="4">CSD domain-containing protein</fullName>
    </submittedName>
</protein>
<dbReference type="InterPro" id="IPR011129">
    <property type="entry name" value="CSD"/>
</dbReference>
<organism evidence="3">
    <name type="scientific">Cladocopium goreaui</name>
    <dbReference type="NCBI Taxonomy" id="2562237"/>
    <lineage>
        <taxon>Eukaryota</taxon>
        <taxon>Sar</taxon>
        <taxon>Alveolata</taxon>
        <taxon>Dinophyceae</taxon>
        <taxon>Suessiales</taxon>
        <taxon>Symbiodiniaceae</taxon>
        <taxon>Cladocopium</taxon>
    </lineage>
</organism>
<evidence type="ECO:0000313" key="5">
    <source>
        <dbReference type="Proteomes" id="UP001152797"/>
    </source>
</evidence>
<feature type="region of interest" description="Disordered" evidence="1">
    <location>
        <begin position="884"/>
        <end position="955"/>
    </location>
</feature>
<feature type="compositionally biased region" description="Low complexity" evidence="1">
    <location>
        <begin position="458"/>
        <end position="500"/>
    </location>
</feature>
<feature type="compositionally biased region" description="Basic and acidic residues" evidence="1">
    <location>
        <begin position="809"/>
        <end position="835"/>
    </location>
</feature>
<feature type="region of interest" description="Disordered" evidence="1">
    <location>
        <begin position="393"/>
        <end position="685"/>
    </location>
</feature>
<feature type="compositionally biased region" description="Basic and acidic residues" evidence="1">
    <location>
        <begin position="929"/>
        <end position="946"/>
    </location>
</feature>
<comment type="caution">
    <text evidence="3">The sequence shown here is derived from an EMBL/GenBank/DDBJ whole genome shotgun (WGS) entry which is preliminary data.</text>
</comment>
<feature type="domain" description="CSD" evidence="2">
    <location>
        <begin position="162"/>
        <end position="225"/>
    </location>
</feature>
<feature type="compositionally biased region" description="Gly residues" evidence="1">
    <location>
        <begin position="426"/>
        <end position="443"/>
    </location>
</feature>
<dbReference type="Proteomes" id="UP001152797">
    <property type="component" value="Unassembled WGS sequence"/>
</dbReference>
<dbReference type="CDD" id="cd04458">
    <property type="entry name" value="CSP_CDS"/>
    <property type="match status" value="1"/>
</dbReference>
<dbReference type="EMBL" id="CAMXCT020000080">
    <property type="protein sequence ID" value="CAL1126881.1"/>
    <property type="molecule type" value="Genomic_DNA"/>
</dbReference>
<evidence type="ECO:0000259" key="2">
    <source>
        <dbReference type="PROSITE" id="PS51857"/>
    </source>
</evidence>
<proteinExistence type="predicted"/>